<evidence type="ECO:0000313" key="5">
    <source>
        <dbReference type="Proteomes" id="UP000772434"/>
    </source>
</evidence>
<dbReference type="OrthoDB" id="307488at2759"/>
<protein>
    <recommendedName>
        <fullName evidence="2">Type 1 phosphatases regulator</fullName>
    </recommendedName>
</protein>
<name>A0A9P5TVW6_9AGAR</name>
<comment type="similarity">
    <text evidence="1 2">Belongs to the YPI1 family.</text>
</comment>
<organism evidence="4 5">
    <name type="scientific">Rhodocollybia butyracea</name>
    <dbReference type="NCBI Taxonomy" id="206335"/>
    <lineage>
        <taxon>Eukaryota</taxon>
        <taxon>Fungi</taxon>
        <taxon>Dikarya</taxon>
        <taxon>Basidiomycota</taxon>
        <taxon>Agaricomycotina</taxon>
        <taxon>Agaricomycetes</taxon>
        <taxon>Agaricomycetidae</taxon>
        <taxon>Agaricales</taxon>
        <taxon>Marasmiineae</taxon>
        <taxon>Omphalotaceae</taxon>
        <taxon>Rhodocollybia</taxon>
    </lineage>
</organism>
<comment type="function">
    <text evidence="2">Regulator of type 1 phosphatases which maintains protein phosphatase activity under strict control.</text>
</comment>
<comment type="subcellular location">
    <subcellularLocation>
        <location evidence="2">Nucleus</location>
    </subcellularLocation>
</comment>
<comment type="caution">
    <text evidence="4">The sequence shown here is derived from an EMBL/GenBank/DDBJ whole genome shotgun (WGS) entry which is preliminary data.</text>
</comment>
<evidence type="ECO:0000313" key="4">
    <source>
        <dbReference type="EMBL" id="KAF9038407.1"/>
    </source>
</evidence>
<dbReference type="GO" id="GO:0004865">
    <property type="term" value="F:protein serine/threonine phosphatase inhibitor activity"/>
    <property type="evidence" value="ECO:0007669"/>
    <property type="project" value="UniProtKB-UniRule"/>
</dbReference>
<dbReference type="EMBL" id="JADNRY010000584">
    <property type="protein sequence ID" value="KAF9038407.1"/>
    <property type="molecule type" value="Genomic_DNA"/>
</dbReference>
<dbReference type="GO" id="GO:0005634">
    <property type="term" value="C:nucleus"/>
    <property type="evidence" value="ECO:0007669"/>
    <property type="project" value="UniProtKB-SubCell"/>
</dbReference>
<dbReference type="Proteomes" id="UP000772434">
    <property type="component" value="Unassembled WGS sequence"/>
</dbReference>
<dbReference type="AlphaFoldDB" id="A0A9P5TVW6"/>
<dbReference type="PANTHER" id="PTHR20835:SF0">
    <property type="entry name" value="E3 UBIQUITIN-PROTEIN LIGASE PPP1R11"/>
    <property type="match status" value="1"/>
</dbReference>
<proteinExistence type="inferred from homology"/>
<accession>A0A9P5TVW6</accession>
<sequence>MVLELSRSPQPLQPKTSPKSTAPAEHAFTKKPRKSVLWREDVVDNEGAGKKSSKICCIYHQPKAFDESSDEVPTRIWTPLLVLILRMRRVVTIIEPSCRLMVYFRICGFFQERV</sequence>
<evidence type="ECO:0000256" key="3">
    <source>
        <dbReference type="SAM" id="MobiDB-lite"/>
    </source>
</evidence>
<dbReference type="PANTHER" id="PTHR20835">
    <property type="entry name" value="E3 UBIQUITIN-PROTEIN LIGASE PPP1R11-RELATED"/>
    <property type="match status" value="1"/>
</dbReference>
<reference evidence="4" key="1">
    <citation type="submission" date="2020-11" db="EMBL/GenBank/DDBJ databases">
        <authorList>
            <consortium name="DOE Joint Genome Institute"/>
            <person name="Ahrendt S."/>
            <person name="Riley R."/>
            <person name="Andreopoulos W."/>
            <person name="Labutti K."/>
            <person name="Pangilinan J."/>
            <person name="Ruiz-Duenas F.J."/>
            <person name="Barrasa J.M."/>
            <person name="Sanchez-Garcia M."/>
            <person name="Camarero S."/>
            <person name="Miyauchi S."/>
            <person name="Serrano A."/>
            <person name="Linde D."/>
            <person name="Babiker R."/>
            <person name="Drula E."/>
            <person name="Ayuso-Fernandez I."/>
            <person name="Pacheco R."/>
            <person name="Padilla G."/>
            <person name="Ferreira P."/>
            <person name="Barriuso J."/>
            <person name="Kellner H."/>
            <person name="Castanera R."/>
            <person name="Alfaro M."/>
            <person name="Ramirez L."/>
            <person name="Pisabarro A.G."/>
            <person name="Kuo A."/>
            <person name="Tritt A."/>
            <person name="Lipzen A."/>
            <person name="He G."/>
            <person name="Yan M."/>
            <person name="Ng V."/>
            <person name="Cullen D."/>
            <person name="Martin F."/>
            <person name="Rosso M.-N."/>
            <person name="Henrissat B."/>
            <person name="Hibbett D."/>
            <person name="Martinez A.T."/>
            <person name="Grigoriev I.V."/>
        </authorList>
    </citation>
    <scope>NUCLEOTIDE SEQUENCE</scope>
    <source>
        <strain evidence="4">AH 40177</strain>
    </source>
</reference>
<dbReference type="Pfam" id="PF07491">
    <property type="entry name" value="PPI_Ypi1"/>
    <property type="match status" value="1"/>
</dbReference>
<keyword evidence="2" id="KW-0539">Nucleus</keyword>
<feature type="region of interest" description="Disordered" evidence="3">
    <location>
        <begin position="1"/>
        <end position="28"/>
    </location>
</feature>
<evidence type="ECO:0000256" key="2">
    <source>
        <dbReference type="RuleBase" id="RU367162"/>
    </source>
</evidence>
<keyword evidence="5" id="KW-1185">Reference proteome</keyword>
<gene>
    <name evidence="4" type="ORF">BDP27DRAFT_1245050</name>
</gene>
<dbReference type="InterPro" id="IPR011107">
    <property type="entry name" value="PPI_Ypi1"/>
</dbReference>
<evidence type="ECO:0000256" key="1">
    <source>
        <dbReference type="ARBA" id="ARBA00005605"/>
    </source>
</evidence>
<feature type="compositionally biased region" description="Polar residues" evidence="3">
    <location>
        <begin position="7"/>
        <end position="20"/>
    </location>
</feature>
<dbReference type="GO" id="GO:0008157">
    <property type="term" value="F:protein phosphatase 1 binding"/>
    <property type="evidence" value="ECO:0007669"/>
    <property type="project" value="TreeGrafter"/>
</dbReference>